<dbReference type="KEGG" id="cia:BEN51_08740"/>
<name>A0A343JDF7_9CLOT</name>
<dbReference type="SMART" id="SM00518">
    <property type="entry name" value="AP2Ec"/>
    <property type="match status" value="1"/>
</dbReference>
<dbReference type="PANTHER" id="PTHR21445">
    <property type="entry name" value="ENDONUCLEASE IV ENDODEOXYRIBONUCLEASE IV"/>
    <property type="match status" value="1"/>
</dbReference>
<dbReference type="PANTHER" id="PTHR21445:SF0">
    <property type="entry name" value="APURINIC-APYRIMIDINIC ENDONUCLEASE"/>
    <property type="match status" value="1"/>
</dbReference>
<organism evidence="9 10">
    <name type="scientific">Clostridium isatidis</name>
    <dbReference type="NCBI Taxonomy" id="182773"/>
    <lineage>
        <taxon>Bacteria</taxon>
        <taxon>Bacillati</taxon>
        <taxon>Bacillota</taxon>
        <taxon>Clostridia</taxon>
        <taxon>Eubacteriales</taxon>
        <taxon>Clostridiaceae</taxon>
        <taxon>Clostridium</taxon>
    </lineage>
</organism>
<protein>
    <recommendedName>
        <fullName evidence="7">Probable endonuclease 4</fullName>
        <ecNumber evidence="7">3.1.21.2</ecNumber>
    </recommendedName>
    <alternativeName>
        <fullName evidence="7">Endodeoxyribonuclease IV</fullName>
    </alternativeName>
    <alternativeName>
        <fullName evidence="7">Endonuclease IV</fullName>
    </alternativeName>
</protein>
<keyword evidence="5 7" id="KW-0862">Zinc</keyword>
<dbReference type="SUPFAM" id="SSF51658">
    <property type="entry name" value="Xylose isomerase-like"/>
    <property type="match status" value="1"/>
</dbReference>
<feature type="domain" description="Xylose isomerase-like TIM barrel" evidence="8">
    <location>
        <begin position="20"/>
        <end position="273"/>
    </location>
</feature>
<evidence type="ECO:0000256" key="3">
    <source>
        <dbReference type="ARBA" id="ARBA00022763"/>
    </source>
</evidence>
<evidence type="ECO:0000256" key="2">
    <source>
        <dbReference type="ARBA" id="ARBA00022723"/>
    </source>
</evidence>
<feature type="binding site" evidence="7">
    <location>
        <position position="67"/>
    </location>
    <ligand>
        <name>Zn(2+)</name>
        <dbReference type="ChEBI" id="CHEBI:29105"/>
        <label>1</label>
    </ligand>
</feature>
<feature type="binding site" evidence="7">
    <location>
        <position position="142"/>
    </location>
    <ligand>
        <name>Zn(2+)</name>
        <dbReference type="ChEBI" id="CHEBI:29105"/>
        <label>2</label>
    </ligand>
</feature>
<dbReference type="Proteomes" id="UP000264883">
    <property type="component" value="Chromosome"/>
</dbReference>
<evidence type="ECO:0000256" key="4">
    <source>
        <dbReference type="ARBA" id="ARBA00022801"/>
    </source>
</evidence>
<dbReference type="EMBL" id="CP016786">
    <property type="protein sequence ID" value="ASW43565.1"/>
    <property type="molecule type" value="Genomic_DNA"/>
</dbReference>
<keyword evidence="2 7" id="KW-0479">Metal-binding</keyword>
<dbReference type="RefSeq" id="WP_119865698.1">
    <property type="nucleotide sequence ID" value="NZ_CP016786.1"/>
</dbReference>
<evidence type="ECO:0000256" key="6">
    <source>
        <dbReference type="ARBA" id="ARBA00023204"/>
    </source>
</evidence>
<evidence type="ECO:0000313" key="10">
    <source>
        <dbReference type="Proteomes" id="UP000264883"/>
    </source>
</evidence>
<feature type="binding site" evidence="7">
    <location>
        <position position="142"/>
    </location>
    <ligand>
        <name>Zn(2+)</name>
        <dbReference type="ChEBI" id="CHEBI:29105"/>
        <label>1</label>
    </ligand>
</feature>
<feature type="binding site" evidence="7">
    <location>
        <position position="226"/>
    </location>
    <ligand>
        <name>Zn(2+)</name>
        <dbReference type="ChEBI" id="CHEBI:29105"/>
        <label>3</label>
    </ligand>
</feature>
<keyword evidence="4 7" id="KW-0378">Hydrolase</keyword>
<evidence type="ECO:0000259" key="8">
    <source>
        <dbReference type="Pfam" id="PF01261"/>
    </source>
</evidence>
<dbReference type="InterPro" id="IPR013022">
    <property type="entry name" value="Xyl_isomerase-like_TIM-brl"/>
</dbReference>
<comment type="catalytic activity">
    <reaction evidence="7">
        <text>Endonucleolytic cleavage to 5'-phosphooligonucleotide end-products.</text>
        <dbReference type="EC" id="3.1.21.2"/>
    </reaction>
</comment>
<keyword evidence="6 7" id="KW-0234">DNA repair</keyword>
<keyword evidence="10" id="KW-1185">Reference proteome</keyword>
<gene>
    <name evidence="7" type="primary">nfo</name>
    <name evidence="9" type="ORF">BEN51_08740</name>
</gene>
<dbReference type="GO" id="GO:0006284">
    <property type="term" value="P:base-excision repair"/>
    <property type="evidence" value="ECO:0007669"/>
    <property type="project" value="TreeGrafter"/>
</dbReference>
<dbReference type="EC" id="3.1.21.2" evidence="7"/>
<feature type="binding site" evidence="7">
    <location>
        <position position="224"/>
    </location>
    <ligand>
        <name>Zn(2+)</name>
        <dbReference type="ChEBI" id="CHEBI:29105"/>
        <label>3</label>
    </ligand>
</feature>
<feature type="binding site" evidence="7">
    <location>
        <position position="256"/>
    </location>
    <ligand>
        <name>Zn(2+)</name>
        <dbReference type="ChEBI" id="CHEBI:29105"/>
        <label>2</label>
    </ligand>
</feature>
<dbReference type="FunFam" id="3.20.20.150:FF:000001">
    <property type="entry name" value="Probable endonuclease 4"/>
    <property type="match status" value="1"/>
</dbReference>
<dbReference type="InterPro" id="IPR018246">
    <property type="entry name" value="AP_endonuc_F2_Zn_BS"/>
</dbReference>
<dbReference type="GO" id="GO:0003677">
    <property type="term" value="F:DNA binding"/>
    <property type="evidence" value="ECO:0007669"/>
    <property type="project" value="InterPro"/>
</dbReference>
<sequence length="278" mass="31610">MLNIGCHLSISKGYENMGKDALSIGANTFQFFTRNPRGGKARAIDLKDMKALLNIMKVNNFTKLLAHAPYTLNPCSADERTRELAKEMMIDDLNKMELLPNNLYNFHPGSHVKQGVEIGINYIVALLNSVLWEEQKTTVLLETMAGKGSEIGRNFEEIAEIISRVELKDKMGVCLDTCHVYDAGYDIVNNLDEVLKEFDKIIGLDRLKAIHLNDSKNPFKSHKDRHEKIGEGFIGIEAITRIINHSKLRSLPFFLETPNELEGYKKEIELLKSRYKEL</sequence>
<dbReference type="InterPro" id="IPR036237">
    <property type="entry name" value="Xyl_isomerase-like_sf"/>
</dbReference>
<dbReference type="CDD" id="cd00019">
    <property type="entry name" value="AP2Ec"/>
    <property type="match status" value="1"/>
</dbReference>
<evidence type="ECO:0000256" key="5">
    <source>
        <dbReference type="ARBA" id="ARBA00022833"/>
    </source>
</evidence>
<dbReference type="GO" id="GO:0008081">
    <property type="term" value="F:phosphoric diester hydrolase activity"/>
    <property type="evidence" value="ECO:0007669"/>
    <property type="project" value="TreeGrafter"/>
</dbReference>
<feature type="binding site" evidence="7">
    <location>
        <position position="176"/>
    </location>
    <ligand>
        <name>Zn(2+)</name>
        <dbReference type="ChEBI" id="CHEBI:29105"/>
        <label>2</label>
    </ligand>
</feature>
<feature type="binding site" evidence="7">
    <location>
        <position position="107"/>
    </location>
    <ligand>
        <name>Zn(2+)</name>
        <dbReference type="ChEBI" id="CHEBI:29105"/>
        <label>1</label>
    </ligand>
</feature>
<dbReference type="PROSITE" id="PS51432">
    <property type="entry name" value="AP_NUCLEASE_F2_4"/>
    <property type="match status" value="1"/>
</dbReference>
<dbReference type="HAMAP" id="MF_00152">
    <property type="entry name" value="Nfo"/>
    <property type="match status" value="1"/>
</dbReference>
<evidence type="ECO:0000313" key="9">
    <source>
        <dbReference type="EMBL" id="ASW43565.1"/>
    </source>
</evidence>
<dbReference type="OrthoDB" id="9805666at2"/>
<feature type="binding site" evidence="7">
    <location>
        <position position="211"/>
    </location>
    <ligand>
        <name>Zn(2+)</name>
        <dbReference type="ChEBI" id="CHEBI:29105"/>
        <label>2</label>
    </ligand>
</feature>
<dbReference type="GO" id="GO:0003906">
    <property type="term" value="F:DNA-(apurinic or apyrimidinic site) endonuclease activity"/>
    <property type="evidence" value="ECO:0007669"/>
    <property type="project" value="TreeGrafter"/>
</dbReference>
<dbReference type="InterPro" id="IPR001719">
    <property type="entry name" value="AP_endonuc_2"/>
</dbReference>
<comment type="similarity">
    <text evidence="1 7">Belongs to the AP endonuclease 2 family.</text>
</comment>
<dbReference type="GO" id="GO:0008270">
    <property type="term" value="F:zinc ion binding"/>
    <property type="evidence" value="ECO:0007669"/>
    <property type="project" value="UniProtKB-UniRule"/>
</dbReference>
<dbReference type="Gene3D" id="3.20.20.150">
    <property type="entry name" value="Divalent-metal-dependent TIM barrel enzymes"/>
    <property type="match status" value="1"/>
</dbReference>
<dbReference type="AlphaFoldDB" id="A0A343JDF7"/>
<keyword evidence="3 7" id="KW-0227">DNA damage</keyword>
<evidence type="ECO:0000256" key="1">
    <source>
        <dbReference type="ARBA" id="ARBA00005340"/>
    </source>
</evidence>
<comment type="cofactor">
    <cofactor evidence="7">
        <name>Zn(2+)</name>
        <dbReference type="ChEBI" id="CHEBI:29105"/>
    </cofactor>
    <text evidence="7">Binds 3 Zn(2+) ions.</text>
</comment>
<feature type="binding site" evidence="7">
    <location>
        <position position="179"/>
    </location>
    <ligand>
        <name>Zn(2+)</name>
        <dbReference type="ChEBI" id="CHEBI:29105"/>
        <label>3</label>
    </ligand>
</feature>
<dbReference type="NCBIfam" id="TIGR00587">
    <property type="entry name" value="nfo"/>
    <property type="match status" value="1"/>
</dbReference>
<evidence type="ECO:0000256" key="7">
    <source>
        <dbReference type="HAMAP-Rule" id="MF_00152"/>
    </source>
</evidence>
<dbReference type="GO" id="GO:0008833">
    <property type="term" value="F:deoxyribonuclease IV (phage-T4-induced) activity"/>
    <property type="evidence" value="ECO:0007669"/>
    <property type="project" value="UniProtKB-UniRule"/>
</dbReference>
<dbReference type="PROSITE" id="PS00730">
    <property type="entry name" value="AP_NUCLEASE_F2_2"/>
    <property type="match status" value="1"/>
</dbReference>
<accession>A0A343JDF7</accession>
<proteinExistence type="inferred from homology"/>
<comment type="function">
    <text evidence="7">Endonuclease IV plays a role in DNA repair. It cleaves phosphodiester bonds at apurinic or apyrimidinic (AP) sites, generating a 3'-hydroxyl group and a 5'-terminal sugar phosphate.</text>
</comment>
<reference evidence="9 10" key="1">
    <citation type="submission" date="2016-08" db="EMBL/GenBank/DDBJ databases">
        <title>Complete Genome Sequence Of The Indigo Reducing Clostridium isatidis DSM15098.</title>
        <authorList>
            <person name="Little G.T."/>
            <person name="Minton N.P."/>
        </authorList>
    </citation>
    <scope>NUCLEOTIDE SEQUENCE [LARGE SCALE GENOMIC DNA]</scope>
    <source>
        <strain evidence="9 10">DSM 15098</strain>
    </source>
</reference>
<keyword evidence="7 9" id="KW-0255">Endonuclease</keyword>
<dbReference type="Pfam" id="PF01261">
    <property type="entry name" value="AP_endonuc_2"/>
    <property type="match status" value="1"/>
</dbReference>
<keyword evidence="7" id="KW-0540">Nuclease</keyword>